<evidence type="ECO:0000313" key="5">
    <source>
        <dbReference type="EMBL" id="MST51071.1"/>
    </source>
</evidence>
<dbReference type="CDD" id="cd00090">
    <property type="entry name" value="HTH_ARSR"/>
    <property type="match status" value="1"/>
</dbReference>
<dbReference type="EMBL" id="VUMZ01000001">
    <property type="protein sequence ID" value="MST51071.1"/>
    <property type="molecule type" value="Genomic_DNA"/>
</dbReference>
<keyword evidence="2" id="KW-0238">DNA-binding</keyword>
<dbReference type="RefSeq" id="WP_154573546.1">
    <property type="nucleotide sequence ID" value="NZ_VUMZ01000001.1"/>
</dbReference>
<proteinExistence type="predicted"/>
<comment type="caution">
    <text evidence="5">The sequence shown here is derived from an EMBL/GenBank/DDBJ whole genome shotgun (WGS) entry which is preliminary data.</text>
</comment>
<dbReference type="PANTHER" id="PTHR33204:SF29">
    <property type="entry name" value="TRANSCRIPTIONAL REGULATOR"/>
    <property type="match status" value="1"/>
</dbReference>
<dbReference type="SUPFAM" id="SSF46785">
    <property type="entry name" value="Winged helix' DNA-binding domain"/>
    <property type="match status" value="1"/>
</dbReference>
<keyword evidence="1" id="KW-0805">Transcription regulation</keyword>
<evidence type="ECO:0000313" key="6">
    <source>
        <dbReference type="Proteomes" id="UP000474676"/>
    </source>
</evidence>
<name>A0A6L5Y3K0_9FIRM</name>
<organism evidence="5 6">
    <name type="scientific">Hornefia butyriciproducens</name>
    <dbReference type="NCBI Taxonomy" id="2652293"/>
    <lineage>
        <taxon>Bacteria</taxon>
        <taxon>Bacillati</taxon>
        <taxon>Bacillota</taxon>
        <taxon>Clostridia</taxon>
        <taxon>Peptostreptococcales</taxon>
        <taxon>Anaerovoracaceae</taxon>
        <taxon>Hornefia</taxon>
    </lineage>
</organism>
<keyword evidence="6" id="KW-1185">Reference proteome</keyword>
<evidence type="ECO:0000256" key="1">
    <source>
        <dbReference type="ARBA" id="ARBA00023015"/>
    </source>
</evidence>
<dbReference type="GO" id="GO:0003677">
    <property type="term" value="F:DNA binding"/>
    <property type="evidence" value="ECO:0007669"/>
    <property type="project" value="UniProtKB-KW"/>
</dbReference>
<dbReference type="PANTHER" id="PTHR33204">
    <property type="entry name" value="TRANSCRIPTIONAL REGULATOR, MARR FAMILY"/>
    <property type="match status" value="1"/>
</dbReference>
<dbReference type="PROSITE" id="PS51118">
    <property type="entry name" value="HTH_HXLR"/>
    <property type="match status" value="1"/>
</dbReference>
<dbReference type="Gene3D" id="1.10.10.10">
    <property type="entry name" value="Winged helix-like DNA-binding domain superfamily/Winged helix DNA-binding domain"/>
    <property type="match status" value="1"/>
</dbReference>
<evidence type="ECO:0000256" key="2">
    <source>
        <dbReference type="ARBA" id="ARBA00023125"/>
    </source>
</evidence>
<dbReference type="Proteomes" id="UP000474676">
    <property type="component" value="Unassembled WGS sequence"/>
</dbReference>
<dbReference type="Pfam" id="PF01638">
    <property type="entry name" value="HxlR"/>
    <property type="match status" value="1"/>
</dbReference>
<evidence type="ECO:0000259" key="4">
    <source>
        <dbReference type="PROSITE" id="PS51118"/>
    </source>
</evidence>
<keyword evidence="3" id="KW-0804">Transcription</keyword>
<dbReference type="GeneID" id="303114054"/>
<accession>A0A6L5Y3K0</accession>
<dbReference type="AlphaFoldDB" id="A0A6L5Y3K0"/>
<dbReference type="InterPro" id="IPR011991">
    <property type="entry name" value="ArsR-like_HTH"/>
</dbReference>
<sequence>MEKKQLFGLCPYVTSQKVLTGKWSMYIMYLLKDAPVRFNELQRRMPENMTHTTLSRQLKALEKDDLIVRRVYSEIPPKVEYELSEIGHKFEKVLAELEVWGNEYIEYLKKRDKENPVLDDREGY</sequence>
<protein>
    <submittedName>
        <fullName evidence="5">Helix-turn-helix transcriptional regulator</fullName>
    </submittedName>
</protein>
<evidence type="ECO:0000256" key="3">
    <source>
        <dbReference type="ARBA" id="ARBA00023163"/>
    </source>
</evidence>
<feature type="domain" description="HTH hxlR-type" evidence="4">
    <location>
        <begin position="10"/>
        <end position="109"/>
    </location>
</feature>
<dbReference type="InterPro" id="IPR036388">
    <property type="entry name" value="WH-like_DNA-bd_sf"/>
</dbReference>
<dbReference type="InterPro" id="IPR036390">
    <property type="entry name" value="WH_DNA-bd_sf"/>
</dbReference>
<reference evidence="5 6" key="1">
    <citation type="submission" date="2019-08" db="EMBL/GenBank/DDBJ databases">
        <title>In-depth cultivation of the pig gut microbiome towards novel bacterial diversity and tailored functional studies.</title>
        <authorList>
            <person name="Wylensek D."/>
            <person name="Hitch T.C.A."/>
            <person name="Clavel T."/>
        </authorList>
    </citation>
    <scope>NUCLEOTIDE SEQUENCE [LARGE SCALE GENOMIC DNA]</scope>
    <source>
        <strain evidence="5 6">WCA-MUC-591-APC-3H</strain>
    </source>
</reference>
<gene>
    <name evidence="5" type="ORF">FYJ64_01840</name>
</gene>
<dbReference type="InterPro" id="IPR002577">
    <property type="entry name" value="HTH_HxlR"/>
</dbReference>